<evidence type="ECO:0000313" key="3">
    <source>
        <dbReference type="Proteomes" id="UP000290848"/>
    </source>
</evidence>
<keyword evidence="1" id="KW-0472">Membrane</keyword>
<keyword evidence="1" id="KW-1133">Transmembrane helix</keyword>
<sequence>MNKFRPPINTRSTDELLMIAGAPDKWQPQAVELAKAELQLRNIPESEIARVKYLLERVDQLEDLKRAKEAYTVSDFFFKPYMTLFEILVSWELEKDGYFRKARQQRVIRPILILLILMLVIWSII</sequence>
<comment type="caution">
    <text evidence="2">The sequence shown here is derived from an EMBL/GenBank/DDBJ whole genome shotgun (WGS) entry which is preliminary data.</text>
</comment>
<accession>A0A4Q0M496</accession>
<evidence type="ECO:0000313" key="2">
    <source>
        <dbReference type="EMBL" id="RXF67761.1"/>
    </source>
</evidence>
<reference evidence="2 3" key="1">
    <citation type="submission" date="2018-12" db="EMBL/GenBank/DDBJ databases">
        <title>The Draft Genome Sequence of the Soil Bacterium Pedobacter tournemirensis R1.</title>
        <authorList>
            <person name="He J."/>
        </authorList>
    </citation>
    <scope>NUCLEOTIDE SEQUENCE [LARGE SCALE GENOMIC DNA]</scope>
    <source>
        <strain evidence="2 3">R1</strain>
    </source>
</reference>
<keyword evidence="1" id="KW-0812">Transmembrane</keyword>
<organism evidence="2 3">
    <name type="scientific">Arcticibacter tournemirensis</name>
    <dbReference type="NCBI Taxonomy" id="699437"/>
    <lineage>
        <taxon>Bacteria</taxon>
        <taxon>Pseudomonadati</taxon>
        <taxon>Bacteroidota</taxon>
        <taxon>Sphingobacteriia</taxon>
        <taxon>Sphingobacteriales</taxon>
        <taxon>Sphingobacteriaceae</taxon>
        <taxon>Arcticibacter</taxon>
    </lineage>
</organism>
<dbReference type="AlphaFoldDB" id="A0A4Q0M496"/>
<protein>
    <submittedName>
        <fullName evidence="2">Uncharacterized protein</fullName>
    </submittedName>
</protein>
<feature type="transmembrane region" description="Helical" evidence="1">
    <location>
        <begin position="107"/>
        <end position="124"/>
    </location>
</feature>
<dbReference type="Proteomes" id="UP000290848">
    <property type="component" value="Unassembled WGS sequence"/>
</dbReference>
<dbReference type="EMBL" id="RXOC01000015">
    <property type="protein sequence ID" value="RXF67761.1"/>
    <property type="molecule type" value="Genomic_DNA"/>
</dbReference>
<gene>
    <name evidence="2" type="ORF">EKH83_18220</name>
</gene>
<proteinExistence type="predicted"/>
<evidence type="ECO:0000256" key="1">
    <source>
        <dbReference type="SAM" id="Phobius"/>
    </source>
</evidence>
<dbReference type="RefSeq" id="WP_128770894.1">
    <property type="nucleotide sequence ID" value="NZ_RXOC01000015.1"/>
</dbReference>
<name>A0A4Q0M496_9SPHI</name>